<dbReference type="EMBL" id="JAXQNO010000011">
    <property type="protein sequence ID" value="KAK4788821.1"/>
    <property type="molecule type" value="Genomic_DNA"/>
</dbReference>
<name>A0AAN7R688_TRANT</name>
<feature type="region of interest" description="Disordered" evidence="1">
    <location>
        <begin position="81"/>
        <end position="101"/>
    </location>
</feature>
<evidence type="ECO:0008006" key="4">
    <source>
        <dbReference type="Google" id="ProtNLM"/>
    </source>
</evidence>
<feature type="compositionally biased region" description="Gly residues" evidence="1">
    <location>
        <begin position="189"/>
        <end position="210"/>
    </location>
</feature>
<feature type="region of interest" description="Disordered" evidence="1">
    <location>
        <begin position="189"/>
        <end position="221"/>
    </location>
</feature>
<gene>
    <name evidence="2" type="ORF">SAY86_020140</name>
</gene>
<dbReference type="Proteomes" id="UP001346149">
    <property type="component" value="Unassembled WGS sequence"/>
</dbReference>
<protein>
    <recommendedName>
        <fullName evidence="4">Glycine-rich protein</fullName>
    </recommendedName>
</protein>
<reference evidence="2 3" key="1">
    <citation type="journal article" date="2023" name="Hortic Res">
        <title>Pangenome of water caltrop reveals structural variations and asymmetric subgenome divergence after allopolyploidization.</title>
        <authorList>
            <person name="Zhang X."/>
            <person name="Chen Y."/>
            <person name="Wang L."/>
            <person name="Yuan Y."/>
            <person name="Fang M."/>
            <person name="Shi L."/>
            <person name="Lu R."/>
            <person name="Comes H.P."/>
            <person name="Ma Y."/>
            <person name="Chen Y."/>
            <person name="Huang G."/>
            <person name="Zhou Y."/>
            <person name="Zheng Z."/>
            <person name="Qiu Y."/>
        </authorList>
    </citation>
    <scope>NUCLEOTIDE SEQUENCE [LARGE SCALE GENOMIC DNA]</scope>
    <source>
        <strain evidence="2">F231</strain>
    </source>
</reference>
<dbReference type="AlphaFoldDB" id="A0AAN7R688"/>
<comment type="caution">
    <text evidence="2">The sequence shown here is derived from an EMBL/GenBank/DDBJ whole genome shotgun (WGS) entry which is preliminary data.</text>
</comment>
<proteinExistence type="predicted"/>
<keyword evidence="3" id="KW-1185">Reference proteome</keyword>
<sequence length="221" mass="22212">MGDDDDDTLVSAISLHYKYITQNATLQNNIRPKEDNLFDPLLLLGSLEEAETKMLSLSRMFLLLLLSFSSLVHISAGGRSKLKSPEKSMAENKIPNDASGSGHGPNWDYSWGWGSGPGTGWGYGSGSSSSSAGSGRGFGYGFGAGSGSGSGFGYGWGGGGSRGGGYGWGSGGSRGGGYGWGGSGSRGSGYGWGGGSGARGGGYGQGGGGSDPYVKKSSTHG</sequence>
<evidence type="ECO:0000313" key="2">
    <source>
        <dbReference type="EMBL" id="KAK4788821.1"/>
    </source>
</evidence>
<organism evidence="2 3">
    <name type="scientific">Trapa natans</name>
    <name type="common">Water chestnut</name>
    <dbReference type="NCBI Taxonomy" id="22666"/>
    <lineage>
        <taxon>Eukaryota</taxon>
        <taxon>Viridiplantae</taxon>
        <taxon>Streptophyta</taxon>
        <taxon>Embryophyta</taxon>
        <taxon>Tracheophyta</taxon>
        <taxon>Spermatophyta</taxon>
        <taxon>Magnoliopsida</taxon>
        <taxon>eudicotyledons</taxon>
        <taxon>Gunneridae</taxon>
        <taxon>Pentapetalae</taxon>
        <taxon>rosids</taxon>
        <taxon>malvids</taxon>
        <taxon>Myrtales</taxon>
        <taxon>Lythraceae</taxon>
        <taxon>Trapa</taxon>
    </lineage>
</organism>
<accession>A0AAN7R688</accession>
<evidence type="ECO:0000313" key="3">
    <source>
        <dbReference type="Proteomes" id="UP001346149"/>
    </source>
</evidence>
<evidence type="ECO:0000256" key="1">
    <source>
        <dbReference type="SAM" id="MobiDB-lite"/>
    </source>
</evidence>